<feature type="region of interest" description="Disordered" evidence="1">
    <location>
        <begin position="1"/>
        <end position="125"/>
    </location>
</feature>
<evidence type="ECO:0000313" key="2">
    <source>
        <dbReference type="EMBL" id="JAA83404.1"/>
    </source>
</evidence>
<feature type="compositionally biased region" description="Polar residues" evidence="1">
    <location>
        <begin position="23"/>
        <end position="32"/>
    </location>
</feature>
<feature type="non-terminal residue" evidence="2">
    <location>
        <position position="1"/>
    </location>
</feature>
<evidence type="ECO:0000256" key="1">
    <source>
        <dbReference type="SAM" id="MobiDB-lite"/>
    </source>
</evidence>
<feature type="compositionally biased region" description="Basic and acidic residues" evidence="1">
    <location>
        <begin position="75"/>
        <end position="95"/>
    </location>
</feature>
<name>S4P0X8_9NEOP</name>
<protein>
    <submittedName>
        <fullName evidence="2">Uncharacterized protein</fullName>
    </submittedName>
</protein>
<accession>S4P0X8</accession>
<sequence>SDDEFRPGELFARRRRPHGTEAQIRQASSQALKNIADDSTKLTKTPIRKTSGKRLSSCDERTADRSKQSLLYTADDARPHAQIDRLVRQHYDSRNRPHAGPQHCGRGSTSAARGDSPDGADTDAR</sequence>
<organism evidence="2">
    <name type="scientific">Pararge aegeria</name>
    <name type="common">speckled wood butterfly</name>
    <dbReference type="NCBI Taxonomy" id="116150"/>
    <lineage>
        <taxon>Eukaryota</taxon>
        <taxon>Metazoa</taxon>
        <taxon>Ecdysozoa</taxon>
        <taxon>Arthropoda</taxon>
        <taxon>Hexapoda</taxon>
        <taxon>Insecta</taxon>
        <taxon>Pterygota</taxon>
        <taxon>Neoptera</taxon>
        <taxon>Endopterygota</taxon>
        <taxon>Lepidoptera</taxon>
        <taxon>Glossata</taxon>
        <taxon>Ditrysia</taxon>
        <taxon>Papilionoidea</taxon>
        <taxon>Nymphalidae</taxon>
        <taxon>Satyrinae</taxon>
        <taxon>Satyrini</taxon>
        <taxon>Parargina</taxon>
        <taxon>Pararge</taxon>
    </lineage>
</organism>
<proteinExistence type="predicted"/>
<feature type="non-terminal residue" evidence="2">
    <location>
        <position position="125"/>
    </location>
</feature>
<dbReference type="AlphaFoldDB" id="S4P0X8"/>
<reference evidence="2" key="2">
    <citation type="submission" date="2013-05" db="EMBL/GenBank/DDBJ databases">
        <authorList>
            <person name="Carter J.-M."/>
            <person name="Baker S.C."/>
            <person name="Pink R."/>
            <person name="Carter D.R.F."/>
            <person name="Collins A."/>
            <person name="Tomlin J."/>
            <person name="Gibbs M."/>
            <person name="Breuker C.J."/>
        </authorList>
    </citation>
    <scope>NUCLEOTIDE SEQUENCE</scope>
    <source>
        <tissue evidence="2">Ovary</tissue>
    </source>
</reference>
<reference evidence="2" key="1">
    <citation type="journal article" date="2013" name="BMC Genomics">
        <title>Unscrambling butterfly oogenesis.</title>
        <authorList>
            <person name="Carter J.M."/>
            <person name="Baker S.C."/>
            <person name="Pink R."/>
            <person name="Carter D.R."/>
            <person name="Collins A."/>
            <person name="Tomlin J."/>
            <person name="Gibbs M."/>
            <person name="Breuker C.J."/>
        </authorList>
    </citation>
    <scope>NUCLEOTIDE SEQUENCE</scope>
    <source>
        <tissue evidence="2">Ovary</tissue>
    </source>
</reference>
<dbReference type="EMBL" id="GAIX01009156">
    <property type="protein sequence ID" value="JAA83404.1"/>
    <property type="molecule type" value="Transcribed_RNA"/>
</dbReference>
<feature type="compositionally biased region" description="Basic and acidic residues" evidence="1">
    <location>
        <begin position="56"/>
        <end position="67"/>
    </location>
</feature>